<comment type="caution">
    <text evidence="2">The sequence shown here is derived from an EMBL/GenBank/DDBJ whole genome shotgun (WGS) entry which is preliminary data.</text>
</comment>
<keyword evidence="1" id="KW-0812">Transmembrane</keyword>
<proteinExistence type="predicted"/>
<name>A0A918NBA4_9GAMM</name>
<organism evidence="2 3">
    <name type="scientific">Saccharospirillum salsuginis</name>
    <dbReference type="NCBI Taxonomy" id="418750"/>
    <lineage>
        <taxon>Bacteria</taxon>
        <taxon>Pseudomonadati</taxon>
        <taxon>Pseudomonadota</taxon>
        <taxon>Gammaproteobacteria</taxon>
        <taxon>Oceanospirillales</taxon>
        <taxon>Saccharospirillaceae</taxon>
        <taxon>Saccharospirillum</taxon>
    </lineage>
</organism>
<feature type="transmembrane region" description="Helical" evidence="1">
    <location>
        <begin position="9"/>
        <end position="29"/>
    </location>
</feature>
<protein>
    <submittedName>
        <fullName evidence="2">Uncharacterized protein</fullName>
    </submittedName>
</protein>
<accession>A0A918NBA4</accession>
<keyword evidence="3" id="KW-1185">Reference proteome</keyword>
<reference evidence="2" key="2">
    <citation type="submission" date="2020-09" db="EMBL/GenBank/DDBJ databases">
        <authorList>
            <person name="Sun Q."/>
            <person name="Kim S."/>
        </authorList>
    </citation>
    <scope>NUCLEOTIDE SEQUENCE</scope>
    <source>
        <strain evidence="2">KCTC 22169</strain>
    </source>
</reference>
<sequence>MQINLPEGVVALLGILAGVLILCAGIYVGEALYRLFGGG</sequence>
<gene>
    <name evidence="2" type="ORF">GCM10007392_26910</name>
</gene>
<reference evidence="2" key="1">
    <citation type="journal article" date="2014" name="Int. J. Syst. Evol. Microbiol.">
        <title>Complete genome sequence of Corynebacterium casei LMG S-19264T (=DSM 44701T), isolated from a smear-ripened cheese.</title>
        <authorList>
            <consortium name="US DOE Joint Genome Institute (JGI-PGF)"/>
            <person name="Walter F."/>
            <person name="Albersmeier A."/>
            <person name="Kalinowski J."/>
            <person name="Ruckert C."/>
        </authorList>
    </citation>
    <scope>NUCLEOTIDE SEQUENCE</scope>
    <source>
        <strain evidence="2">KCTC 22169</strain>
    </source>
</reference>
<evidence type="ECO:0000313" key="2">
    <source>
        <dbReference type="EMBL" id="GGX57860.1"/>
    </source>
</evidence>
<evidence type="ECO:0000256" key="1">
    <source>
        <dbReference type="SAM" id="Phobius"/>
    </source>
</evidence>
<keyword evidence="1" id="KW-0472">Membrane</keyword>
<dbReference type="Proteomes" id="UP000626148">
    <property type="component" value="Unassembled WGS sequence"/>
</dbReference>
<dbReference type="EMBL" id="BMXR01000006">
    <property type="protein sequence ID" value="GGX57860.1"/>
    <property type="molecule type" value="Genomic_DNA"/>
</dbReference>
<keyword evidence="1" id="KW-1133">Transmembrane helix</keyword>
<dbReference type="AlphaFoldDB" id="A0A918NBA4"/>
<evidence type="ECO:0000313" key="3">
    <source>
        <dbReference type="Proteomes" id="UP000626148"/>
    </source>
</evidence>